<evidence type="ECO:0000256" key="8">
    <source>
        <dbReference type="RuleBase" id="RU362056"/>
    </source>
</evidence>
<dbReference type="AlphaFoldDB" id="A7SNT1"/>
<keyword evidence="8" id="KW-0406">Ion transport</keyword>
<keyword evidence="5 8" id="KW-1133">Transmembrane helix</keyword>
<feature type="transmembrane region" description="Helical" evidence="8">
    <location>
        <begin position="21"/>
        <end position="41"/>
    </location>
</feature>
<dbReference type="PhylomeDB" id="A7SNT1"/>
<dbReference type="OMA" id="VANETCQ"/>
<dbReference type="PANTHER" id="PTHR11388">
    <property type="entry name" value="ORGANIC ANION TRANSPORTER"/>
    <property type="match status" value="1"/>
</dbReference>
<keyword evidence="3" id="KW-1003">Cell membrane</keyword>
<dbReference type="EMBL" id="DS469724">
    <property type="protein sequence ID" value="EDO34600.1"/>
    <property type="molecule type" value="Genomic_DNA"/>
</dbReference>
<feature type="transmembrane region" description="Helical" evidence="8">
    <location>
        <begin position="154"/>
        <end position="172"/>
    </location>
</feature>
<keyword evidence="11" id="KW-1185">Reference proteome</keyword>
<dbReference type="GO" id="GO:0006811">
    <property type="term" value="P:monoatomic ion transport"/>
    <property type="evidence" value="ECO:0007669"/>
    <property type="project" value="UniProtKB-KW"/>
</dbReference>
<comment type="similarity">
    <text evidence="2 8">Belongs to the organo anion transporter (TC 2.A.60) family.</text>
</comment>
<feature type="transmembrane region" description="Helical" evidence="8">
    <location>
        <begin position="117"/>
        <end position="134"/>
    </location>
</feature>
<dbReference type="GO" id="GO:0005886">
    <property type="term" value="C:plasma membrane"/>
    <property type="evidence" value="ECO:0007669"/>
    <property type="project" value="UniProtKB-SubCell"/>
</dbReference>
<organism evidence="10 11">
    <name type="scientific">Nematostella vectensis</name>
    <name type="common">Starlet sea anemone</name>
    <dbReference type="NCBI Taxonomy" id="45351"/>
    <lineage>
        <taxon>Eukaryota</taxon>
        <taxon>Metazoa</taxon>
        <taxon>Cnidaria</taxon>
        <taxon>Anthozoa</taxon>
        <taxon>Hexacorallia</taxon>
        <taxon>Actiniaria</taxon>
        <taxon>Edwardsiidae</taxon>
        <taxon>Nematostella</taxon>
    </lineage>
</organism>
<feature type="transmembrane region" description="Helical" evidence="8">
    <location>
        <begin position="47"/>
        <end position="64"/>
    </location>
</feature>
<comment type="caution">
    <text evidence="8">Lacks conserved residue(s) required for the propagation of feature annotation.</text>
</comment>
<accession>A7SNT1</accession>
<comment type="subcellular location">
    <subcellularLocation>
        <location evidence="1 8">Cell membrane</location>
        <topology evidence="1 8">Multi-pass membrane protein</topology>
    </subcellularLocation>
</comment>
<dbReference type="InterPro" id="IPR004156">
    <property type="entry name" value="OATP"/>
</dbReference>
<dbReference type="Gene3D" id="1.20.1250.20">
    <property type="entry name" value="MFS general substrate transporter like domains"/>
    <property type="match status" value="1"/>
</dbReference>
<feature type="transmembrane region" description="Helical" evidence="8">
    <location>
        <begin position="284"/>
        <end position="308"/>
    </location>
</feature>
<dbReference type="InterPro" id="IPR036259">
    <property type="entry name" value="MFS_trans_sf"/>
</dbReference>
<evidence type="ECO:0000256" key="3">
    <source>
        <dbReference type="ARBA" id="ARBA00022475"/>
    </source>
</evidence>
<evidence type="ECO:0000259" key="9">
    <source>
        <dbReference type="PROSITE" id="PS51465"/>
    </source>
</evidence>
<evidence type="ECO:0000256" key="4">
    <source>
        <dbReference type="ARBA" id="ARBA00022692"/>
    </source>
</evidence>
<dbReference type="eggNOG" id="KOG3626">
    <property type="taxonomic scope" value="Eukaryota"/>
</dbReference>
<evidence type="ECO:0000313" key="10">
    <source>
        <dbReference type="EMBL" id="EDO34600.1"/>
    </source>
</evidence>
<dbReference type="GO" id="GO:0055085">
    <property type="term" value="P:transmembrane transport"/>
    <property type="evidence" value="ECO:0007669"/>
    <property type="project" value="InterPro"/>
</dbReference>
<dbReference type="InParanoid" id="A7SNT1"/>
<feature type="transmembrane region" description="Helical" evidence="8">
    <location>
        <begin position="480"/>
        <end position="498"/>
    </location>
</feature>
<feature type="non-terminal residue" evidence="10">
    <location>
        <position position="563"/>
    </location>
</feature>
<dbReference type="NCBIfam" id="TIGR00805">
    <property type="entry name" value="oat"/>
    <property type="match status" value="1"/>
</dbReference>
<sequence length="563" mass="60578">MSFPSLERQFSLNSKETGFIASSNDVTAIILVIFVSFFGSYGNKTKWLGGGAILTGLGALVFALPKFLAPIHDPTGGEQCIMVRQAKLGGTPFCLRNTSLSAYEDPDCGSATENAPILYYALFIISQLMSGAGTTPLHTLGPAYLDENLPSDSLSVYLAILYMATFMGPGVGSLIGGQLLTVFVEITMVRFHVVGVSNDGKMSCSWYIGAWWLGPLAAGLGVMVCGVIILGFPRHLPGAYTVRKEALRSGEMKKDDSHLKGNIRDILPATKNLLMNRTYIFQNLAKTFGVSCFDFSSLAGFGLFPFMYKVISERYGAGSLLTGVMIAVLLVPSVSLGLLIGNYLVRRLRIRRSCHRPARLAFFLQILGIWGALSMLIPGCPCSNYAGVDVAYGNRSSQKIALGNPCNVGCLCSAAQYSPVNGGEGVTFFSPCYAGCPPQKPTKGYSNCSCNHPQVSAPDLFNTTGHLSPGIYREHCSKKYLMFYAGACIVSIVLAFSNQIPSKLVSLRSVPDDLRAYGLGLQFVFMRTLGALPGPVIVGTIIDHTCTLWKTKCGKPANCLNYD</sequence>
<feature type="domain" description="Kazal-like" evidence="9">
    <location>
        <begin position="400"/>
        <end position="452"/>
    </location>
</feature>
<keyword evidence="6 8" id="KW-0472">Membrane</keyword>
<dbReference type="Proteomes" id="UP000001593">
    <property type="component" value="Unassembled WGS sequence"/>
</dbReference>
<dbReference type="InterPro" id="IPR002350">
    <property type="entry name" value="Kazal_dom"/>
</dbReference>
<keyword evidence="7" id="KW-1015">Disulfide bond</keyword>
<proteinExistence type="inferred from homology"/>
<feature type="transmembrane region" description="Helical" evidence="8">
    <location>
        <begin position="209"/>
        <end position="232"/>
    </location>
</feature>
<keyword evidence="8" id="KW-0813">Transport</keyword>
<evidence type="ECO:0000256" key="6">
    <source>
        <dbReference type="ARBA" id="ARBA00023136"/>
    </source>
</evidence>
<dbReference type="PANTHER" id="PTHR11388:SF100">
    <property type="entry name" value="SOLUTE CARRIER ORGANIC ANION TRANSPORTER FAMILY MEMBER 4A1"/>
    <property type="match status" value="1"/>
</dbReference>
<protein>
    <recommendedName>
        <fullName evidence="8">Solute carrier organic anion transporter family member</fullName>
    </recommendedName>
</protein>
<reference evidence="10 11" key="1">
    <citation type="journal article" date="2007" name="Science">
        <title>Sea anemone genome reveals ancestral eumetazoan gene repertoire and genomic organization.</title>
        <authorList>
            <person name="Putnam N.H."/>
            <person name="Srivastava M."/>
            <person name="Hellsten U."/>
            <person name="Dirks B."/>
            <person name="Chapman J."/>
            <person name="Salamov A."/>
            <person name="Terry A."/>
            <person name="Shapiro H."/>
            <person name="Lindquist E."/>
            <person name="Kapitonov V.V."/>
            <person name="Jurka J."/>
            <person name="Genikhovich G."/>
            <person name="Grigoriev I.V."/>
            <person name="Lucas S.M."/>
            <person name="Steele R.E."/>
            <person name="Finnerty J.R."/>
            <person name="Technau U."/>
            <person name="Martindale M.Q."/>
            <person name="Rokhsar D.S."/>
        </authorList>
    </citation>
    <scope>NUCLEOTIDE SEQUENCE [LARGE SCALE GENOMIC DNA]</scope>
    <source>
        <strain evidence="11">CH2 X CH6</strain>
    </source>
</reference>
<keyword evidence="4 8" id="KW-0812">Transmembrane</keyword>
<dbReference type="PROSITE" id="PS51465">
    <property type="entry name" value="KAZAL_2"/>
    <property type="match status" value="1"/>
</dbReference>
<evidence type="ECO:0000256" key="1">
    <source>
        <dbReference type="ARBA" id="ARBA00004651"/>
    </source>
</evidence>
<feature type="transmembrane region" description="Helical" evidence="8">
    <location>
        <begin position="320"/>
        <end position="345"/>
    </location>
</feature>
<dbReference type="HOGENOM" id="CLU_008954_1_2_1"/>
<dbReference type="Pfam" id="PF03137">
    <property type="entry name" value="OATP"/>
    <property type="match status" value="1"/>
</dbReference>
<evidence type="ECO:0000313" key="11">
    <source>
        <dbReference type="Proteomes" id="UP000001593"/>
    </source>
</evidence>
<evidence type="ECO:0000256" key="7">
    <source>
        <dbReference type="ARBA" id="ARBA00023157"/>
    </source>
</evidence>
<dbReference type="SUPFAM" id="SSF103473">
    <property type="entry name" value="MFS general substrate transporter"/>
    <property type="match status" value="1"/>
</dbReference>
<evidence type="ECO:0000256" key="2">
    <source>
        <dbReference type="ARBA" id="ARBA00009657"/>
    </source>
</evidence>
<name>A7SNT1_NEMVE</name>
<gene>
    <name evidence="10" type="ORF">NEMVEDRAFT_v1g125243</name>
</gene>
<evidence type="ECO:0000256" key="5">
    <source>
        <dbReference type="ARBA" id="ARBA00022989"/>
    </source>
</evidence>